<dbReference type="CDD" id="cd00082">
    <property type="entry name" value="HisKA"/>
    <property type="match status" value="1"/>
</dbReference>
<sequence>MKTTSLVNTTKFILSPIRVFAVALLNVVYISVALASGSNKLMNEYAVELLTAEDGFVSSEIYSIVQDRQGFLWFGTAENGVMRYDGRNVKLFESNSEDDQSLSHNDAGNLMLDAEGNIWVGTWGGGVNQYDPTTGQYSRYLNVPDDANSLSSNRIQSLFQDNAGDIWLGSYDKGINRFLGNGRFQRVQKVPGDKNSLSHNRIWDIIDNDADSLWVATSYGINLLDKKTLNVKHFLPEPKNKTATGANEIRSLLRTSSHQLFVATQNGPFLFFPSSGVFLPQKTREGKALSQVNSMIEDHDGQIWFVTTEGLYRHTGEGNYVEKVDFGYENGLRIIFEDHTKTKWITSEVHGIFKFSPRGKIKQINSELLTAPSGIALDNVDKNGNKNGDVLIVTANADVFKWKVKEELLQKEYDSVFKELRGYKERGVIERPIIVPDQEGFLWVAQDDFVARVDRRTKAISRIEYPKTDSNYRQFREFRALELDNNGNVWIGTYKHGIYIYNKHSEEFRHLTIEDGLTHPEIHSLYKDASGNMWVGTGGGVNLWSAESESFAFFSGAKDLQGSLVDSIVEDIHQTNDGEIWVATQTGLYQYFAESKSFKHFSEKNGLPTTLIRAIADGDDGRLWLTTNKGVFLYNPNTQNVISYNSATDLAGKNFYSDSLIKAGKNTYFTSSQRGIEYFKYNREQIDAVSANIVLTGFNKMGESVELNKPLSYVTDIDLSYEDYFFSLDFALLDFSDPKRAHFAYKLEGYDEQWIDIGNHTSVSFTNLNGGDYRLLVKAMKPNGEWGDDTLSLNLHVAVAPWKSWWAYTIYGLFLLGILVLVVYLRTRLQQTEITKQKRFVQTLEQQVSEKTASLKAQANDLKQALERAEEATKLKSEFLANMSHEIRTPMNGVIGMLGLLKKSDLTAEQSQRVSIAKTSANSLLVLINDILDFSKIEAGKLELESLDFDLRELVESVALSVAHSAQEKNLELVVDVSEISETKIYSDPNRIQQILTNLLSNAVKFTEQGEIYIAAKLLPSDVENEAMLHLTVKDTGIGIPESKLPHLFDAFTQVDASTTRRFGGTGLGLSITKNLCHLLGGDISVASELGKGSCFNVICKVTGSKESTTLQPELIKENTRCLIVDNNALTRHTLQNQLGLWGVNALTASSLEEAATLYLADEISEQDPLSIDILFLEKVVDDHEQDNQLLNLKGIENLSFSRTILMTKLSDVDSYREFRGLPIDECLPKPITTTDLLRILENTVGKPGTQNDVHSRQLVMGTADFVEQHPDEDLAEQETGNRPLTIEAPRILLVEDNVINQLVATNVLESEGYEVEVANNGLEALDMLKNCKLEAQYIAIIMDCQMPQMDGFEATKCIREGAAGDIYKSTPIIAMTANAMQSDKDMCMAAGMDDFLTKPIDHQKVTSTLQKWLSKIN</sequence>
<dbReference type="InterPro" id="IPR003594">
    <property type="entry name" value="HATPase_dom"/>
</dbReference>
<comment type="caution">
    <text evidence="11">Lacks conserved residue(s) required for the propagation of feature annotation.</text>
</comment>
<dbReference type="EMBL" id="LR812090">
    <property type="protein sequence ID" value="CAB9494506.1"/>
    <property type="molecule type" value="Genomic_DNA"/>
</dbReference>
<dbReference type="FunFam" id="3.30.565.10:FF:000010">
    <property type="entry name" value="Sensor histidine kinase RcsC"/>
    <property type="match status" value="1"/>
</dbReference>
<dbReference type="SMART" id="SM00387">
    <property type="entry name" value="HATPase_c"/>
    <property type="match status" value="1"/>
</dbReference>
<dbReference type="PANTHER" id="PTHR45339">
    <property type="entry name" value="HYBRID SIGNAL TRANSDUCTION HISTIDINE KINASE J"/>
    <property type="match status" value="1"/>
</dbReference>
<feature type="modified residue" description="4-aspartylphosphate" evidence="11">
    <location>
        <position position="1344"/>
    </location>
</feature>
<proteinExistence type="predicted"/>
<dbReference type="Pfam" id="PF02518">
    <property type="entry name" value="HATPase_c"/>
    <property type="match status" value="1"/>
</dbReference>
<evidence type="ECO:0000256" key="12">
    <source>
        <dbReference type="SAM" id="Coils"/>
    </source>
</evidence>
<organism evidence="16 17">
    <name type="scientific">Alteromonas macleodii</name>
    <name type="common">Pseudoalteromonas macleodii</name>
    <dbReference type="NCBI Taxonomy" id="28108"/>
    <lineage>
        <taxon>Bacteria</taxon>
        <taxon>Pseudomonadati</taxon>
        <taxon>Pseudomonadota</taxon>
        <taxon>Gammaproteobacteria</taxon>
        <taxon>Alteromonadales</taxon>
        <taxon>Alteromonadaceae</taxon>
        <taxon>Alteromonas/Salinimonas group</taxon>
        <taxon>Alteromonas</taxon>
    </lineage>
</organism>
<accession>A0A6T9Y2J6</accession>
<dbReference type="SUPFAM" id="SSF55874">
    <property type="entry name" value="ATPase domain of HSP90 chaperone/DNA topoisomerase II/histidine kinase"/>
    <property type="match status" value="1"/>
</dbReference>
<dbReference type="InterPro" id="IPR005467">
    <property type="entry name" value="His_kinase_dom"/>
</dbReference>
<evidence type="ECO:0000256" key="7">
    <source>
        <dbReference type="ARBA" id="ARBA00022840"/>
    </source>
</evidence>
<dbReference type="Gene3D" id="3.30.565.10">
    <property type="entry name" value="Histidine kinase-like ATPase, C-terminal domain"/>
    <property type="match status" value="1"/>
</dbReference>
<evidence type="ECO:0000256" key="11">
    <source>
        <dbReference type="PROSITE-ProRule" id="PRU00169"/>
    </source>
</evidence>
<evidence type="ECO:0000256" key="13">
    <source>
        <dbReference type="SAM" id="Phobius"/>
    </source>
</evidence>
<dbReference type="InterPro" id="IPR003661">
    <property type="entry name" value="HisK_dim/P_dom"/>
</dbReference>
<feature type="domain" description="Response regulatory" evidence="15">
    <location>
        <begin position="1291"/>
        <end position="1414"/>
    </location>
</feature>
<evidence type="ECO:0000256" key="10">
    <source>
        <dbReference type="ARBA" id="ARBA00068150"/>
    </source>
</evidence>
<keyword evidence="12" id="KW-0175">Coiled coil</keyword>
<dbReference type="FunFam" id="1.10.287.130:FF:000002">
    <property type="entry name" value="Two-component osmosensing histidine kinase"/>
    <property type="match status" value="1"/>
</dbReference>
<dbReference type="SMART" id="SM00448">
    <property type="entry name" value="REC"/>
    <property type="match status" value="1"/>
</dbReference>
<dbReference type="Pfam" id="PF00512">
    <property type="entry name" value="HisKA"/>
    <property type="match status" value="1"/>
</dbReference>
<dbReference type="InterPro" id="IPR036890">
    <property type="entry name" value="HATPase_C_sf"/>
</dbReference>
<evidence type="ECO:0000256" key="6">
    <source>
        <dbReference type="ARBA" id="ARBA00022777"/>
    </source>
</evidence>
<evidence type="ECO:0000256" key="8">
    <source>
        <dbReference type="ARBA" id="ARBA00023012"/>
    </source>
</evidence>
<dbReference type="InterPro" id="IPR011123">
    <property type="entry name" value="Y_Y_Y"/>
</dbReference>
<evidence type="ECO:0000256" key="9">
    <source>
        <dbReference type="ARBA" id="ARBA00064003"/>
    </source>
</evidence>
<dbReference type="Proteomes" id="UP000509458">
    <property type="component" value="Chromosome"/>
</dbReference>
<feature type="coiled-coil region" evidence="12">
    <location>
        <begin position="841"/>
        <end position="882"/>
    </location>
</feature>
<dbReference type="InterPro" id="IPR011006">
    <property type="entry name" value="CheY-like_superfamily"/>
</dbReference>
<dbReference type="InterPro" id="IPR013783">
    <property type="entry name" value="Ig-like_fold"/>
</dbReference>
<dbReference type="SMART" id="SM00388">
    <property type="entry name" value="HisKA"/>
    <property type="match status" value="1"/>
</dbReference>
<keyword evidence="4" id="KW-0808">Transferase</keyword>
<dbReference type="InterPro" id="IPR001789">
    <property type="entry name" value="Sig_transdc_resp-reg_receiver"/>
</dbReference>
<evidence type="ECO:0000256" key="4">
    <source>
        <dbReference type="ARBA" id="ARBA00022679"/>
    </source>
</evidence>
<evidence type="ECO:0000256" key="5">
    <source>
        <dbReference type="ARBA" id="ARBA00022741"/>
    </source>
</evidence>
<evidence type="ECO:0000313" key="16">
    <source>
        <dbReference type="EMBL" id="CAB9494506.1"/>
    </source>
</evidence>
<keyword evidence="6" id="KW-0418">Kinase</keyword>
<keyword evidence="13" id="KW-1133">Transmembrane helix</keyword>
<dbReference type="EC" id="2.7.13.3" evidence="2"/>
<comment type="catalytic activity">
    <reaction evidence="1">
        <text>ATP + protein L-histidine = ADP + protein N-phospho-L-histidine.</text>
        <dbReference type="EC" id="2.7.13.3"/>
    </reaction>
</comment>
<dbReference type="InterPro" id="IPR004358">
    <property type="entry name" value="Sig_transdc_His_kin-like_C"/>
</dbReference>
<evidence type="ECO:0000259" key="15">
    <source>
        <dbReference type="PROSITE" id="PS50110"/>
    </source>
</evidence>
<dbReference type="SUPFAM" id="SSF47384">
    <property type="entry name" value="Homodimeric domain of signal transducing histidine kinase"/>
    <property type="match status" value="1"/>
</dbReference>
<keyword evidence="7" id="KW-0067">ATP-binding</keyword>
<feature type="domain" description="Response regulatory" evidence="15">
    <location>
        <begin position="1121"/>
        <end position="1245"/>
    </location>
</feature>
<evidence type="ECO:0000256" key="3">
    <source>
        <dbReference type="ARBA" id="ARBA00022553"/>
    </source>
</evidence>
<dbReference type="PROSITE" id="PS50110">
    <property type="entry name" value="RESPONSE_REGULATORY"/>
    <property type="match status" value="2"/>
</dbReference>
<keyword evidence="5" id="KW-0547">Nucleotide-binding</keyword>
<dbReference type="GO" id="GO:0000155">
    <property type="term" value="F:phosphorelay sensor kinase activity"/>
    <property type="evidence" value="ECO:0007669"/>
    <property type="project" value="InterPro"/>
</dbReference>
<comment type="subunit">
    <text evidence="9">At low DSF concentrations, interacts with RpfF.</text>
</comment>
<dbReference type="Gene3D" id="3.40.50.2300">
    <property type="match status" value="2"/>
</dbReference>
<dbReference type="GO" id="GO:0005524">
    <property type="term" value="F:ATP binding"/>
    <property type="evidence" value="ECO:0007669"/>
    <property type="project" value="UniProtKB-KW"/>
</dbReference>
<keyword evidence="13" id="KW-0812">Transmembrane</keyword>
<dbReference type="CDD" id="cd17546">
    <property type="entry name" value="REC_hyHK_CKI1_RcsC-like"/>
    <property type="match status" value="1"/>
</dbReference>
<dbReference type="Gene3D" id="2.60.40.10">
    <property type="entry name" value="Immunoglobulins"/>
    <property type="match status" value="1"/>
</dbReference>
<dbReference type="PROSITE" id="PS50109">
    <property type="entry name" value="HIS_KIN"/>
    <property type="match status" value="1"/>
</dbReference>
<dbReference type="Gene3D" id="2.130.10.10">
    <property type="entry name" value="YVTN repeat-like/Quinoprotein amine dehydrogenase"/>
    <property type="match status" value="3"/>
</dbReference>
<dbReference type="SUPFAM" id="SSF52172">
    <property type="entry name" value="CheY-like"/>
    <property type="match status" value="2"/>
</dbReference>
<dbReference type="InterPro" id="IPR011110">
    <property type="entry name" value="Reg_prop"/>
</dbReference>
<evidence type="ECO:0000313" key="17">
    <source>
        <dbReference type="Proteomes" id="UP000509458"/>
    </source>
</evidence>
<keyword evidence="13" id="KW-0472">Membrane</keyword>
<keyword evidence="3 11" id="KW-0597">Phosphoprotein</keyword>
<dbReference type="Pfam" id="PF07494">
    <property type="entry name" value="Reg_prop"/>
    <property type="match status" value="4"/>
</dbReference>
<dbReference type="CDD" id="cd16922">
    <property type="entry name" value="HATPase_EvgS-ArcB-TorS-like"/>
    <property type="match status" value="1"/>
</dbReference>
<feature type="domain" description="Histidine kinase" evidence="14">
    <location>
        <begin position="882"/>
        <end position="1104"/>
    </location>
</feature>
<dbReference type="InterPro" id="IPR015943">
    <property type="entry name" value="WD40/YVTN_repeat-like_dom_sf"/>
</dbReference>
<keyword evidence="8" id="KW-0902">Two-component regulatory system</keyword>
<dbReference type="PRINTS" id="PR00344">
    <property type="entry name" value="BCTRLSENSOR"/>
</dbReference>
<evidence type="ECO:0000256" key="1">
    <source>
        <dbReference type="ARBA" id="ARBA00000085"/>
    </source>
</evidence>
<evidence type="ECO:0000259" key="14">
    <source>
        <dbReference type="PROSITE" id="PS50109"/>
    </source>
</evidence>
<feature type="transmembrane region" description="Helical" evidence="13">
    <location>
        <begin position="12"/>
        <end position="35"/>
    </location>
</feature>
<name>A0A6T9Y2J6_ALTMA</name>
<dbReference type="Pfam" id="PF07495">
    <property type="entry name" value="Y_Y_Y"/>
    <property type="match status" value="1"/>
</dbReference>
<protein>
    <recommendedName>
        <fullName evidence="10">Sensory/regulatory protein RpfC</fullName>
        <ecNumber evidence="2">2.7.13.3</ecNumber>
    </recommendedName>
</protein>
<dbReference type="Pfam" id="PF00072">
    <property type="entry name" value="Response_reg"/>
    <property type="match status" value="1"/>
</dbReference>
<dbReference type="PANTHER" id="PTHR45339:SF1">
    <property type="entry name" value="HYBRID SIGNAL TRANSDUCTION HISTIDINE KINASE J"/>
    <property type="match status" value="1"/>
</dbReference>
<dbReference type="SUPFAM" id="SSF63829">
    <property type="entry name" value="Calcium-dependent phosphotriesterase"/>
    <property type="match status" value="2"/>
</dbReference>
<gene>
    <name evidence="16" type="ORF">ALFOR1_31496</name>
</gene>
<dbReference type="CDD" id="cd00156">
    <property type="entry name" value="REC"/>
    <property type="match status" value="1"/>
</dbReference>
<dbReference type="InterPro" id="IPR036097">
    <property type="entry name" value="HisK_dim/P_sf"/>
</dbReference>
<dbReference type="Gene3D" id="1.10.287.130">
    <property type="match status" value="1"/>
</dbReference>
<reference evidence="16 17" key="1">
    <citation type="submission" date="2020-06" db="EMBL/GenBank/DDBJ databases">
        <authorList>
            <person name="Duchaud E."/>
        </authorList>
    </citation>
    <scope>NUCLEOTIDE SEQUENCE [LARGE SCALE GENOMIC DNA]</scope>
    <source>
        <strain evidence="16">Alteromonas fortis</strain>
    </source>
</reference>
<evidence type="ECO:0000256" key="2">
    <source>
        <dbReference type="ARBA" id="ARBA00012438"/>
    </source>
</evidence>